<dbReference type="Proteomes" id="UP000780875">
    <property type="component" value="Unassembled WGS sequence"/>
</dbReference>
<protein>
    <recommendedName>
        <fullName evidence="4">DUF4333 domain-containing protein</fullName>
    </recommendedName>
</protein>
<evidence type="ECO:0000256" key="1">
    <source>
        <dbReference type="SAM" id="SignalP"/>
    </source>
</evidence>
<evidence type="ECO:0000313" key="3">
    <source>
        <dbReference type="Proteomes" id="UP000780875"/>
    </source>
</evidence>
<sequence length="178" mass="18416">MTPVLRRALAAAVVVPALLALGACKAEVSAGGGYDPDDLAAQVQAEQEKVTPDLDVTDPTCEDVDGNPSEGDTIDCSVSIDGVEAPYVVTLTAADDDGLKFHLEPAQAIVSTDKVESGLEDQFTQQGFDVDVDCGGASVIVDDPGSVFLCTVAQDGVEQTKKVTVTIKDIDGNVGIDY</sequence>
<gene>
    <name evidence="2" type="ORF">K8U61_02105</name>
</gene>
<dbReference type="PROSITE" id="PS51257">
    <property type="entry name" value="PROKAR_LIPOPROTEIN"/>
    <property type="match status" value="1"/>
</dbReference>
<dbReference type="EMBL" id="JAIQZJ010000001">
    <property type="protein sequence ID" value="MBZ5736940.1"/>
    <property type="molecule type" value="Genomic_DNA"/>
</dbReference>
<evidence type="ECO:0000313" key="2">
    <source>
        <dbReference type="EMBL" id="MBZ5736940.1"/>
    </source>
</evidence>
<keyword evidence="3" id="KW-1185">Reference proteome</keyword>
<keyword evidence="1" id="KW-0732">Signal</keyword>
<feature type="signal peptide" evidence="1">
    <location>
        <begin position="1"/>
        <end position="26"/>
    </location>
</feature>
<reference evidence="2 3" key="1">
    <citation type="submission" date="2021-09" db="EMBL/GenBank/DDBJ databases">
        <title>Whole genome sequence of Nocardioides sp. GBK3QG-3.</title>
        <authorList>
            <person name="Tuo L."/>
        </authorList>
    </citation>
    <scope>NUCLEOTIDE SEQUENCE [LARGE SCALE GENOMIC DNA]</scope>
    <source>
        <strain evidence="2 3">GBK3QG-3</strain>
    </source>
</reference>
<feature type="chain" id="PRO_5045994047" description="DUF4333 domain-containing protein" evidence="1">
    <location>
        <begin position="27"/>
        <end position="178"/>
    </location>
</feature>
<name>A0ABS7U7X1_9ACTN</name>
<evidence type="ECO:0008006" key="4">
    <source>
        <dbReference type="Google" id="ProtNLM"/>
    </source>
</evidence>
<organism evidence="2 3">
    <name type="scientific">Nocardioides mangrovi</name>
    <dbReference type="NCBI Taxonomy" id="2874580"/>
    <lineage>
        <taxon>Bacteria</taxon>
        <taxon>Bacillati</taxon>
        <taxon>Actinomycetota</taxon>
        <taxon>Actinomycetes</taxon>
        <taxon>Propionibacteriales</taxon>
        <taxon>Nocardioidaceae</taxon>
        <taxon>Nocardioides</taxon>
    </lineage>
</organism>
<dbReference type="RefSeq" id="WP_224121309.1">
    <property type="nucleotide sequence ID" value="NZ_JAIQZJ010000001.1"/>
</dbReference>
<proteinExistence type="predicted"/>
<comment type="caution">
    <text evidence="2">The sequence shown here is derived from an EMBL/GenBank/DDBJ whole genome shotgun (WGS) entry which is preliminary data.</text>
</comment>
<accession>A0ABS7U7X1</accession>